<gene>
    <name evidence="1" type="ORF">Scep_009675</name>
</gene>
<evidence type="ECO:0000313" key="2">
    <source>
        <dbReference type="Proteomes" id="UP001419268"/>
    </source>
</evidence>
<dbReference type="EMBL" id="JBBNAG010000004">
    <property type="protein sequence ID" value="KAK9139994.1"/>
    <property type="molecule type" value="Genomic_DNA"/>
</dbReference>
<protein>
    <submittedName>
        <fullName evidence="1">Uncharacterized protein</fullName>
    </submittedName>
</protein>
<dbReference type="AlphaFoldDB" id="A0AAP0JUA5"/>
<proteinExistence type="predicted"/>
<accession>A0AAP0JUA5</accession>
<evidence type="ECO:0000313" key="1">
    <source>
        <dbReference type="EMBL" id="KAK9139994.1"/>
    </source>
</evidence>
<dbReference type="Proteomes" id="UP001419268">
    <property type="component" value="Unassembled WGS sequence"/>
</dbReference>
<reference evidence="1 2" key="1">
    <citation type="submission" date="2024-01" db="EMBL/GenBank/DDBJ databases">
        <title>Genome assemblies of Stephania.</title>
        <authorList>
            <person name="Yang L."/>
        </authorList>
    </citation>
    <scope>NUCLEOTIDE SEQUENCE [LARGE SCALE GENOMIC DNA]</scope>
    <source>
        <strain evidence="1">JXDWG</strain>
        <tissue evidence="1">Leaf</tissue>
    </source>
</reference>
<comment type="caution">
    <text evidence="1">The sequence shown here is derived from an EMBL/GenBank/DDBJ whole genome shotgun (WGS) entry which is preliminary data.</text>
</comment>
<keyword evidence="2" id="KW-1185">Reference proteome</keyword>
<name>A0AAP0JUA5_9MAGN</name>
<organism evidence="1 2">
    <name type="scientific">Stephania cephalantha</name>
    <dbReference type="NCBI Taxonomy" id="152367"/>
    <lineage>
        <taxon>Eukaryota</taxon>
        <taxon>Viridiplantae</taxon>
        <taxon>Streptophyta</taxon>
        <taxon>Embryophyta</taxon>
        <taxon>Tracheophyta</taxon>
        <taxon>Spermatophyta</taxon>
        <taxon>Magnoliopsida</taxon>
        <taxon>Ranunculales</taxon>
        <taxon>Menispermaceae</taxon>
        <taxon>Menispermoideae</taxon>
        <taxon>Cissampelideae</taxon>
        <taxon>Stephania</taxon>
    </lineage>
</organism>
<sequence>MADIIQMLEELSQTQKTSINENAVYLQVVKLVKGNPAMASYSHNYGQFEDSRYYNVNGVGLQNLEALLIQVNITLQNMIDEKESCSIKLIFYPEESVRVNILKNVDVNEVTLVEDYWSERAEGLEVFQIEPEIIIELDKEVKNEMKIEVILERPEEPQKENKEDQPLVLVKPSTLPCMFVKPFKG</sequence>